<dbReference type="AlphaFoldDB" id="A0A017RWG2"/>
<accession>A0A017RWG2</accession>
<name>A0A017RWG2_9CLOT</name>
<gene>
    <name evidence="1" type="ORF">Q428_08730</name>
</gene>
<dbReference type="RefSeq" id="WP_035379981.1">
    <property type="nucleotide sequence ID" value="NZ_AZQP01000024.1"/>
</dbReference>
<dbReference type="OrthoDB" id="3514784at2"/>
<dbReference type="SUPFAM" id="SSF56563">
    <property type="entry name" value="Major capsid protein gp5"/>
    <property type="match status" value="1"/>
</dbReference>
<dbReference type="EMBL" id="AZQP01000024">
    <property type="protein sequence ID" value="EYE88275.1"/>
    <property type="molecule type" value="Genomic_DNA"/>
</dbReference>
<protein>
    <recommendedName>
        <fullName evidence="3">Phage capsid protein</fullName>
    </recommendedName>
</protein>
<reference evidence="1 2" key="1">
    <citation type="journal article" date="2014" name="Genome Announc.">
        <title>Draft Genome Sequence of Fervidicella metallireducens Strain AeBT, an Iron-Reducing Thermoanaerobe from the Great Artesian Basin.</title>
        <authorList>
            <person name="Patel B.K."/>
        </authorList>
    </citation>
    <scope>NUCLEOTIDE SEQUENCE [LARGE SCALE GENOMIC DNA]</scope>
    <source>
        <strain evidence="1 2">AeB</strain>
    </source>
</reference>
<dbReference type="NCBIfam" id="NF045672">
    <property type="entry name" value="MCP_gp7_epsi_15"/>
    <property type="match status" value="1"/>
</dbReference>
<evidence type="ECO:0000313" key="2">
    <source>
        <dbReference type="Proteomes" id="UP000019681"/>
    </source>
</evidence>
<evidence type="ECO:0000313" key="1">
    <source>
        <dbReference type="EMBL" id="EYE88275.1"/>
    </source>
</evidence>
<dbReference type="STRING" id="1403537.Q428_08730"/>
<sequence length="318" mass="34185">MPVTLAQAQKLTQNKLTAQIINEFRKDGLFEMMIFDDCVALNGGSTLSYVYNRLKTLPTADFRAINSEYVAQESDTEQFTVNLKVFGGSFKIDRVIQNDVKGITNQVSFQLQQKIEATKALFADAFINGDSGTNANAFDGIDKAVTGSSTEKNTVNPIDLSSSANITANANAFMDALDDMLADMNGTPDALFMNRKLLAIMNGIARRSGYFSTSDVDAFGRPVTKYAGIPLLALGDKPGTSNPIIGIDPTDKTTSIYGVRFALDNVHAVTPQGSDVIKTYLPDFNQPGAVKTGEVEMVAAIAVKATRGIAALRKIKVG</sequence>
<dbReference type="InterPro" id="IPR048813">
    <property type="entry name" value="GP7-like"/>
</dbReference>
<dbReference type="Proteomes" id="UP000019681">
    <property type="component" value="Unassembled WGS sequence"/>
</dbReference>
<keyword evidence="2" id="KW-1185">Reference proteome</keyword>
<organism evidence="1 2">
    <name type="scientific">Fervidicella metallireducens AeB</name>
    <dbReference type="NCBI Taxonomy" id="1403537"/>
    <lineage>
        <taxon>Bacteria</taxon>
        <taxon>Bacillati</taxon>
        <taxon>Bacillota</taxon>
        <taxon>Clostridia</taxon>
        <taxon>Eubacteriales</taxon>
        <taxon>Clostridiaceae</taxon>
        <taxon>Fervidicella</taxon>
    </lineage>
</organism>
<evidence type="ECO:0008006" key="3">
    <source>
        <dbReference type="Google" id="ProtNLM"/>
    </source>
</evidence>
<comment type="caution">
    <text evidence="1">The sequence shown here is derived from an EMBL/GenBank/DDBJ whole genome shotgun (WGS) entry which is preliminary data.</text>
</comment>
<proteinExistence type="predicted"/>